<dbReference type="GeneID" id="92043586"/>
<name>A0ABR1WN24_9PEZI</name>
<keyword evidence="3" id="KW-1185">Reference proteome</keyword>
<feature type="region of interest" description="Disordered" evidence="1">
    <location>
        <begin position="1"/>
        <end position="20"/>
    </location>
</feature>
<dbReference type="RefSeq" id="XP_066669449.1">
    <property type="nucleotide sequence ID" value="XM_066810526.1"/>
</dbReference>
<dbReference type="EMBL" id="JAQQWN010000005">
    <property type="protein sequence ID" value="KAK8084940.1"/>
    <property type="molecule type" value="Genomic_DNA"/>
</dbReference>
<evidence type="ECO:0000313" key="2">
    <source>
        <dbReference type="EMBL" id="KAK8084940.1"/>
    </source>
</evidence>
<protein>
    <submittedName>
        <fullName evidence="2">Uncharacterized protein</fullName>
    </submittedName>
</protein>
<feature type="region of interest" description="Disordered" evidence="1">
    <location>
        <begin position="103"/>
        <end position="145"/>
    </location>
</feature>
<dbReference type="Proteomes" id="UP001433268">
    <property type="component" value="Unassembled WGS sequence"/>
</dbReference>
<feature type="compositionally biased region" description="Gly residues" evidence="1">
    <location>
        <begin position="134"/>
        <end position="145"/>
    </location>
</feature>
<accession>A0ABR1WN24</accession>
<organism evidence="2 3">
    <name type="scientific">Apiospora hydei</name>
    <dbReference type="NCBI Taxonomy" id="1337664"/>
    <lineage>
        <taxon>Eukaryota</taxon>
        <taxon>Fungi</taxon>
        <taxon>Dikarya</taxon>
        <taxon>Ascomycota</taxon>
        <taxon>Pezizomycotina</taxon>
        <taxon>Sordariomycetes</taxon>
        <taxon>Xylariomycetidae</taxon>
        <taxon>Amphisphaeriales</taxon>
        <taxon>Apiosporaceae</taxon>
        <taxon>Apiospora</taxon>
    </lineage>
</organism>
<evidence type="ECO:0000313" key="3">
    <source>
        <dbReference type="Proteomes" id="UP001433268"/>
    </source>
</evidence>
<comment type="caution">
    <text evidence="2">The sequence shown here is derived from an EMBL/GenBank/DDBJ whole genome shotgun (WGS) entry which is preliminary data.</text>
</comment>
<evidence type="ECO:0000256" key="1">
    <source>
        <dbReference type="SAM" id="MobiDB-lite"/>
    </source>
</evidence>
<proteinExistence type="predicted"/>
<reference evidence="2 3" key="1">
    <citation type="submission" date="2023-01" db="EMBL/GenBank/DDBJ databases">
        <title>Analysis of 21 Apiospora genomes using comparative genomics revels a genus with tremendous synthesis potential of carbohydrate active enzymes and secondary metabolites.</title>
        <authorList>
            <person name="Sorensen T."/>
        </authorList>
    </citation>
    <scope>NUCLEOTIDE SEQUENCE [LARGE SCALE GENOMIC DNA]</scope>
    <source>
        <strain evidence="2 3">CBS 114990</strain>
    </source>
</reference>
<sequence>MVMLVLPQRSPAATPSLPGSRALPQAQLRPLVGLLQQRRRDVHRHLRRRGARRRRWWPCPGLHQAAPVDELDRELGTARWMVKKGEAGAGQFDALDKRIQFKGHRAKKPGVKPLADDGPGSKMARKKPPIQIMAGGGGCGAAPDW</sequence>
<gene>
    <name evidence="2" type="ORF">PG997_006211</name>
</gene>